<dbReference type="PROSITE" id="PS51257">
    <property type="entry name" value="PROKAR_LIPOPROTEIN"/>
    <property type="match status" value="1"/>
</dbReference>
<comment type="similarity">
    <text evidence="2">Belongs to the membrane fusion protein (MFP) (TC 8.A.1) family.</text>
</comment>
<feature type="domain" description="Multidrug resistance protein MdtA-like barrel-sandwich hybrid" evidence="5">
    <location>
        <begin position="76"/>
        <end position="212"/>
    </location>
</feature>
<feature type="coiled-coil region" evidence="3">
    <location>
        <begin position="153"/>
        <end position="180"/>
    </location>
</feature>
<dbReference type="Pfam" id="PF25944">
    <property type="entry name" value="Beta-barrel_RND"/>
    <property type="match status" value="1"/>
</dbReference>
<dbReference type="NCBIfam" id="TIGR01730">
    <property type="entry name" value="RND_mfp"/>
    <property type="match status" value="1"/>
</dbReference>
<organism evidence="8 9">
    <name type="scientific">Pedobacter nutrimenti</name>
    <dbReference type="NCBI Taxonomy" id="1241337"/>
    <lineage>
        <taxon>Bacteria</taxon>
        <taxon>Pseudomonadati</taxon>
        <taxon>Bacteroidota</taxon>
        <taxon>Sphingobacteriia</taxon>
        <taxon>Sphingobacteriales</taxon>
        <taxon>Sphingobacteriaceae</taxon>
        <taxon>Pedobacter</taxon>
    </lineage>
</organism>
<comment type="subcellular location">
    <subcellularLocation>
        <location evidence="1">Cell envelope</location>
    </subcellularLocation>
</comment>
<feature type="domain" description="Multidrug resistance protein MdtA-like beta-barrel" evidence="6">
    <location>
        <begin position="222"/>
        <end position="310"/>
    </location>
</feature>
<evidence type="ECO:0000313" key="8">
    <source>
        <dbReference type="EMBL" id="PYF68854.1"/>
    </source>
</evidence>
<accession>A0A318UDR4</accession>
<dbReference type="GO" id="GO:0030313">
    <property type="term" value="C:cell envelope"/>
    <property type="evidence" value="ECO:0007669"/>
    <property type="project" value="UniProtKB-SubCell"/>
</dbReference>
<dbReference type="Pfam" id="PF25917">
    <property type="entry name" value="BSH_RND"/>
    <property type="match status" value="1"/>
</dbReference>
<dbReference type="Gene3D" id="1.10.287.470">
    <property type="entry name" value="Helix hairpin bin"/>
    <property type="match status" value="1"/>
</dbReference>
<dbReference type="Gene3D" id="2.40.420.20">
    <property type="match status" value="1"/>
</dbReference>
<evidence type="ECO:0000256" key="1">
    <source>
        <dbReference type="ARBA" id="ARBA00004196"/>
    </source>
</evidence>
<sequence length="398" mass="42623">MKYPPFSTLSLNAVKSPTHVMKPLILLSFLFLLACSNKNTAPVAPPPPSLPVASVVSGTETTFQEYPASIEGVVNVEVRPQVSGSLDKVFLDEGAFVNAGQPIFKINEQPFRAALNNALAAQHAAEAALINAQLEVERLTPLVQNKVISDFQLKSAKATAQAAKANIEQAKANVSTASINLGYTLIKAPVSGYIGRLQKKQGSLVGPADAEALTQLSDVHDVHVYFSLGEKDFVNFKDQYPGQTLKDKLKQLPAVTLLLADNTEYAKPGKIDVIDGQFDKNTGAITVRASFPNPQGLIRSGNTGKIRLSLKHNDALVVPESATIDMQDKVFVFTVGDSSKVKKQAITIIGKAGGNYLVKDGVKVGDQIVLSGIDKLQEGMVIQPQKATEKVAVVRTKK</sequence>
<dbReference type="Pfam" id="PF25967">
    <property type="entry name" value="RND-MFP_C"/>
    <property type="match status" value="1"/>
</dbReference>
<gene>
    <name evidence="8" type="ORF">B0O44_11132</name>
</gene>
<dbReference type="GO" id="GO:0005886">
    <property type="term" value="C:plasma membrane"/>
    <property type="evidence" value="ECO:0007669"/>
    <property type="project" value="TreeGrafter"/>
</dbReference>
<evidence type="ECO:0000259" key="5">
    <source>
        <dbReference type="Pfam" id="PF25917"/>
    </source>
</evidence>
<dbReference type="GO" id="GO:0022857">
    <property type="term" value="F:transmembrane transporter activity"/>
    <property type="evidence" value="ECO:0007669"/>
    <property type="project" value="InterPro"/>
</dbReference>
<dbReference type="PANTHER" id="PTHR30158:SF23">
    <property type="entry name" value="MULTIDRUG RESISTANCE PROTEIN MEXA"/>
    <property type="match status" value="1"/>
</dbReference>
<protein>
    <submittedName>
        <fullName evidence="8">Membrane fusion protein (Multidrug efflux system)</fullName>
    </submittedName>
</protein>
<feature type="domain" description="Multidrug resistance protein MdtA-like C-terminal permuted SH3" evidence="7">
    <location>
        <begin position="314"/>
        <end position="375"/>
    </location>
</feature>
<dbReference type="Pfam" id="PF25876">
    <property type="entry name" value="HH_MFP_RND"/>
    <property type="match status" value="1"/>
</dbReference>
<dbReference type="Gene3D" id="2.40.50.100">
    <property type="match status" value="1"/>
</dbReference>
<dbReference type="InterPro" id="IPR058626">
    <property type="entry name" value="MdtA-like_b-barrel"/>
</dbReference>
<evidence type="ECO:0000259" key="6">
    <source>
        <dbReference type="Pfam" id="PF25944"/>
    </source>
</evidence>
<keyword evidence="9" id="KW-1185">Reference proteome</keyword>
<dbReference type="InterPro" id="IPR006143">
    <property type="entry name" value="RND_pump_MFP"/>
</dbReference>
<dbReference type="InterPro" id="IPR058627">
    <property type="entry name" value="MdtA-like_C"/>
</dbReference>
<evidence type="ECO:0000256" key="2">
    <source>
        <dbReference type="ARBA" id="ARBA00009477"/>
    </source>
</evidence>
<evidence type="ECO:0000313" key="9">
    <source>
        <dbReference type="Proteomes" id="UP000248198"/>
    </source>
</evidence>
<keyword evidence="3" id="KW-0175">Coiled coil</keyword>
<dbReference type="Proteomes" id="UP000248198">
    <property type="component" value="Unassembled WGS sequence"/>
</dbReference>
<dbReference type="InterPro" id="IPR058624">
    <property type="entry name" value="MdtA-like_HH"/>
</dbReference>
<feature type="domain" description="Multidrug resistance protein MdtA-like alpha-helical hairpin" evidence="4">
    <location>
        <begin position="115"/>
        <end position="184"/>
    </location>
</feature>
<dbReference type="EMBL" id="QKLU01000011">
    <property type="protein sequence ID" value="PYF68854.1"/>
    <property type="molecule type" value="Genomic_DNA"/>
</dbReference>
<dbReference type="InterPro" id="IPR058625">
    <property type="entry name" value="MdtA-like_BSH"/>
</dbReference>
<evidence type="ECO:0000259" key="4">
    <source>
        <dbReference type="Pfam" id="PF25876"/>
    </source>
</evidence>
<evidence type="ECO:0000256" key="3">
    <source>
        <dbReference type="SAM" id="Coils"/>
    </source>
</evidence>
<dbReference type="PANTHER" id="PTHR30158">
    <property type="entry name" value="ACRA/E-RELATED COMPONENT OF DRUG EFFLUX TRANSPORTER"/>
    <property type="match status" value="1"/>
</dbReference>
<dbReference type="SUPFAM" id="SSF111369">
    <property type="entry name" value="HlyD-like secretion proteins"/>
    <property type="match status" value="1"/>
</dbReference>
<dbReference type="GO" id="GO:0046677">
    <property type="term" value="P:response to antibiotic"/>
    <property type="evidence" value="ECO:0007669"/>
    <property type="project" value="TreeGrafter"/>
</dbReference>
<comment type="caution">
    <text evidence="8">The sequence shown here is derived from an EMBL/GenBank/DDBJ whole genome shotgun (WGS) entry which is preliminary data.</text>
</comment>
<dbReference type="Gene3D" id="2.40.30.170">
    <property type="match status" value="1"/>
</dbReference>
<proteinExistence type="inferred from homology"/>
<name>A0A318UDR4_9SPHI</name>
<dbReference type="AlphaFoldDB" id="A0A318UDR4"/>
<evidence type="ECO:0000259" key="7">
    <source>
        <dbReference type="Pfam" id="PF25967"/>
    </source>
</evidence>
<reference evidence="8 9" key="1">
    <citation type="submission" date="2018-06" db="EMBL/GenBank/DDBJ databases">
        <title>Genomic Encyclopedia of Archaeal and Bacterial Type Strains, Phase II (KMG-II): from individual species to whole genera.</title>
        <authorList>
            <person name="Goeker M."/>
        </authorList>
    </citation>
    <scope>NUCLEOTIDE SEQUENCE [LARGE SCALE GENOMIC DNA]</scope>
    <source>
        <strain evidence="8 9">DSM 27372</strain>
    </source>
</reference>